<reference evidence="1 2" key="1">
    <citation type="submission" date="2024-03" db="EMBL/GenBank/DDBJ databases">
        <title>The Acrasis kona genome and developmental transcriptomes reveal deep origins of eukaryotic multicellular pathways.</title>
        <authorList>
            <person name="Sheikh S."/>
            <person name="Fu C.-J."/>
            <person name="Brown M.W."/>
            <person name="Baldauf S.L."/>
        </authorList>
    </citation>
    <scope>NUCLEOTIDE SEQUENCE [LARGE SCALE GENOMIC DNA]</scope>
    <source>
        <strain evidence="1 2">ATCC MYA-3509</strain>
    </source>
</reference>
<proteinExistence type="predicted"/>
<protein>
    <submittedName>
        <fullName evidence="1">ABCB8</fullName>
    </submittedName>
</protein>
<dbReference type="AlphaFoldDB" id="A0AAW2ZCS3"/>
<accession>A0AAW2ZCS3</accession>
<comment type="caution">
    <text evidence="1">The sequence shown here is derived from an EMBL/GenBank/DDBJ whole genome shotgun (WGS) entry which is preliminary data.</text>
</comment>
<dbReference type="EMBL" id="JAOPGA020001355">
    <property type="protein sequence ID" value="KAL0487593.1"/>
    <property type="molecule type" value="Genomic_DNA"/>
</dbReference>
<evidence type="ECO:0000313" key="1">
    <source>
        <dbReference type="EMBL" id="KAL0487593.1"/>
    </source>
</evidence>
<dbReference type="Proteomes" id="UP001431209">
    <property type="component" value="Unassembled WGS sequence"/>
</dbReference>
<keyword evidence="2" id="KW-1185">Reference proteome</keyword>
<organism evidence="1 2">
    <name type="scientific">Acrasis kona</name>
    <dbReference type="NCBI Taxonomy" id="1008807"/>
    <lineage>
        <taxon>Eukaryota</taxon>
        <taxon>Discoba</taxon>
        <taxon>Heterolobosea</taxon>
        <taxon>Tetramitia</taxon>
        <taxon>Eutetramitia</taxon>
        <taxon>Acrasidae</taxon>
        <taxon>Acrasis</taxon>
    </lineage>
</organism>
<name>A0AAW2ZCS3_9EUKA</name>
<evidence type="ECO:0000313" key="2">
    <source>
        <dbReference type="Proteomes" id="UP001431209"/>
    </source>
</evidence>
<gene>
    <name evidence="1" type="ORF">AKO1_000257</name>
</gene>
<sequence>MHSSTPQEHQHPAQPITFVDQTYQTQHRITKIQKSMKARKFRDSLFQSVIKKHRDFENLSNTEDIISRLKSKVYNEEFSSNIPLVITFEKMKSPIVLLHCLNNDVLLTFKITTSQMGLVCAGEVFQDINEAVTFIEEIF</sequence>